<dbReference type="Gene3D" id="3.40.50.2030">
    <property type="match status" value="1"/>
</dbReference>
<dbReference type="GO" id="GO:0050418">
    <property type="term" value="F:hydroxylamine reductase activity"/>
    <property type="evidence" value="ECO:0007669"/>
    <property type="project" value="TreeGrafter"/>
</dbReference>
<dbReference type="InterPro" id="IPR016099">
    <property type="entry name" value="Prismane-like_a/b-sand"/>
</dbReference>
<dbReference type="PANTHER" id="PTHR30109">
    <property type="entry name" value="HYDROXYLAMINE REDUCTASE"/>
    <property type="match status" value="1"/>
</dbReference>
<dbReference type="Gene3D" id="1.20.1270.20">
    <property type="match status" value="1"/>
</dbReference>
<dbReference type="GO" id="GO:0042542">
    <property type="term" value="P:response to hydrogen peroxide"/>
    <property type="evidence" value="ECO:0007669"/>
    <property type="project" value="TreeGrafter"/>
</dbReference>
<dbReference type="AlphaFoldDB" id="A0A1Q9D6C2"/>
<gene>
    <name evidence="4" type="primary">hcp</name>
    <name evidence="4" type="ORF">AK812_SmicGene27624</name>
</gene>
<accession>A0A1Q9D6C2</accession>
<dbReference type="PANTHER" id="PTHR30109:SF0">
    <property type="entry name" value="HYDROXYLAMINE REDUCTASE"/>
    <property type="match status" value="1"/>
</dbReference>
<evidence type="ECO:0000313" key="4">
    <source>
        <dbReference type="EMBL" id="OLP90753.1"/>
    </source>
</evidence>
<dbReference type="InterPro" id="IPR004137">
    <property type="entry name" value="HCP/CODH"/>
</dbReference>
<reference evidence="4 5" key="1">
    <citation type="submission" date="2016-02" db="EMBL/GenBank/DDBJ databases">
        <title>Genome analysis of coral dinoflagellate symbionts highlights evolutionary adaptations to a symbiotic lifestyle.</title>
        <authorList>
            <person name="Aranda M."/>
            <person name="Li Y."/>
            <person name="Liew Y.J."/>
            <person name="Baumgarten S."/>
            <person name="Simakov O."/>
            <person name="Wilson M."/>
            <person name="Piel J."/>
            <person name="Ashoor H."/>
            <person name="Bougouffa S."/>
            <person name="Bajic V.B."/>
            <person name="Ryu T."/>
            <person name="Ravasi T."/>
            <person name="Bayer T."/>
            <person name="Micklem G."/>
            <person name="Kim H."/>
            <person name="Bhak J."/>
            <person name="Lajeunesse T.C."/>
            <person name="Voolstra C.R."/>
        </authorList>
    </citation>
    <scope>NUCLEOTIDE SEQUENCE [LARGE SCALE GENOMIC DNA]</scope>
    <source>
        <strain evidence="4 5">CCMP2467</strain>
    </source>
</reference>
<comment type="caution">
    <text evidence="4">The sequence shown here is derived from an EMBL/GenBank/DDBJ whole genome shotgun (WGS) entry which is preliminary data.</text>
</comment>
<dbReference type="EMBL" id="LSRX01000696">
    <property type="protein sequence ID" value="OLP90753.1"/>
    <property type="molecule type" value="Genomic_DNA"/>
</dbReference>
<dbReference type="SUPFAM" id="SSF56821">
    <property type="entry name" value="Prismane protein-like"/>
    <property type="match status" value="1"/>
</dbReference>
<proteinExistence type="predicted"/>
<keyword evidence="5" id="KW-1185">Reference proteome</keyword>
<dbReference type="OrthoDB" id="409714at2759"/>
<dbReference type="GO" id="GO:0004601">
    <property type="term" value="F:peroxidase activity"/>
    <property type="evidence" value="ECO:0007669"/>
    <property type="project" value="TreeGrafter"/>
</dbReference>
<dbReference type="GO" id="GO:0046872">
    <property type="term" value="F:metal ion binding"/>
    <property type="evidence" value="ECO:0007669"/>
    <property type="project" value="UniProtKB-KW"/>
</dbReference>
<evidence type="ECO:0000313" key="5">
    <source>
        <dbReference type="Proteomes" id="UP000186817"/>
    </source>
</evidence>
<dbReference type="InterPro" id="IPR016100">
    <property type="entry name" value="Prismane_a-bundle"/>
</dbReference>
<keyword evidence="2" id="KW-0408">Iron</keyword>
<name>A0A1Q9D6C2_SYMMI</name>
<evidence type="ECO:0000256" key="3">
    <source>
        <dbReference type="ARBA" id="ARBA00023014"/>
    </source>
</evidence>
<organism evidence="4 5">
    <name type="scientific">Symbiodinium microadriaticum</name>
    <name type="common">Dinoflagellate</name>
    <name type="synonym">Zooxanthella microadriatica</name>
    <dbReference type="NCBI Taxonomy" id="2951"/>
    <lineage>
        <taxon>Eukaryota</taxon>
        <taxon>Sar</taxon>
        <taxon>Alveolata</taxon>
        <taxon>Dinophyceae</taxon>
        <taxon>Suessiales</taxon>
        <taxon>Symbiodiniaceae</taxon>
        <taxon>Symbiodinium</taxon>
    </lineage>
</organism>
<dbReference type="GO" id="GO:0051536">
    <property type="term" value="F:iron-sulfur cluster binding"/>
    <property type="evidence" value="ECO:0007669"/>
    <property type="project" value="UniProtKB-KW"/>
</dbReference>
<protein>
    <submittedName>
        <fullName evidence="4">Hydroxylamine reductase</fullName>
    </submittedName>
</protein>
<dbReference type="InterPro" id="IPR011254">
    <property type="entry name" value="Prismane-like_sf"/>
</dbReference>
<dbReference type="Pfam" id="PF03063">
    <property type="entry name" value="Prismane"/>
    <property type="match status" value="2"/>
</dbReference>
<sequence>MAKNAEQLALPVKVKCRSTGHLILRGGTLMYNEDMQMVEIEFSKTTQEAYSYKGPFKGEPLALWLGPSTTIMKLSSISSVKAMDYIEGTRVNCVLIIRLRPEPSDDLMQVAPDAGKEEEVIVQFARVEDRDNWDTGLRYLINALEVTVAKDQVEVPTRSFSRIKKVRLEEPRAGILVRGRFELASGEEPELEIPESMADGKDLNTFVVDWVQRNCVQPSETTSLYRLVKSLVHRATLESKTADIIQRINDTHFDKLLKEHPGDPQATLEISKAYLREVGHDIPKLIGQQGTASAMVIQILQRNVEKMKVINDMAYRIHIGETDQHVTDFLKIWQGCARFGVEIVLRPQFGFKSEQTNAGKGCTTTGVCKKSPTTAGLQDLCLAKAPGKSFMLCASASWRLLLVLRTHLRLTNVNFDNARFEAYLKQSAALAEKMEKKLADHSGPYRKDIFGVLEMCVYGLKGVMAYFYHAEHLQARSRLAGEELVKVNDQHPAVQEDKAAAYDEVERTEVYQACNPKKELLRGLWVEPPQELYRIGAFLCSAGTRTRRIEPQLHENLKVMKLLDAGHNAVLGTPEPTQVKQEPPKGPAILVSGHDLSILGKLLEQCKGRGVNVYTHGEMLPAHSYPGLKNLGVRL</sequence>
<evidence type="ECO:0000256" key="1">
    <source>
        <dbReference type="ARBA" id="ARBA00022723"/>
    </source>
</evidence>
<keyword evidence="3" id="KW-0411">Iron-sulfur</keyword>
<keyword evidence="1" id="KW-0479">Metal-binding</keyword>
<evidence type="ECO:0000256" key="2">
    <source>
        <dbReference type="ARBA" id="ARBA00023004"/>
    </source>
</evidence>
<dbReference type="Proteomes" id="UP000186817">
    <property type="component" value="Unassembled WGS sequence"/>
</dbReference>